<comment type="cofactor">
    <cofactor evidence="1 6">
        <name>FAD</name>
        <dbReference type="ChEBI" id="CHEBI:57692"/>
    </cofactor>
</comment>
<evidence type="ECO:0000259" key="8">
    <source>
        <dbReference type="Pfam" id="PF01593"/>
    </source>
</evidence>
<dbReference type="RefSeq" id="WP_013158413.1">
    <property type="nucleotide sequence ID" value="NC_014212.1"/>
</dbReference>
<feature type="domain" description="Amine oxidase" evidence="8">
    <location>
        <begin position="13"/>
        <end position="433"/>
    </location>
</feature>
<dbReference type="Proteomes" id="UP000001916">
    <property type="component" value="Chromosome"/>
</dbReference>
<organism evidence="9 10">
    <name type="scientific">Allomeiothermus silvanus (strain ATCC 700542 / DSM 9946 / NBRC 106475 / NCIMB 13440 / VI-R2)</name>
    <name type="common">Thermus silvanus</name>
    <dbReference type="NCBI Taxonomy" id="526227"/>
    <lineage>
        <taxon>Bacteria</taxon>
        <taxon>Thermotogati</taxon>
        <taxon>Deinococcota</taxon>
        <taxon>Deinococci</taxon>
        <taxon>Thermales</taxon>
        <taxon>Thermaceae</taxon>
        <taxon>Allomeiothermus</taxon>
    </lineage>
</organism>
<dbReference type="Gene3D" id="3.50.50.60">
    <property type="entry name" value="FAD/NAD(P)-binding domain"/>
    <property type="match status" value="1"/>
</dbReference>
<dbReference type="SUPFAM" id="SSF54373">
    <property type="entry name" value="FAD-linked reductases, C-terminal domain"/>
    <property type="match status" value="1"/>
</dbReference>
<dbReference type="InterPro" id="IPR002937">
    <property type="entry name" value="Amino_oxidase"/>
</dbReference>
<dbReference type="PANTHER" id="PTHR42923:SF3">
    <property type="entry name" value="PROTOPORPHYRINOGEN OXIDASE"/>
    <property type="match status" value="1"/>
</dbReference>
<feature type="region of interest" description="Disordered" evidence="7">
    <location>
        <begin position="183"/>
        <end position="202"/>
    </location>
</feature>
<keyword evidence="3 6" id="KW-0274">FAD</keyword>
<accession>D7BH07</accession>
<dbReference type="GO" id="GO:0004729">
    <property type="term" value="F:oxygen-dependent protoporphyrinogen oxidase activity"/>
    <property type="evidence" value="ECO:0007669"/>
    <property type="project" value="UniProtKB-UniRule"/>
</dbReference>
<gene>
    <name evidence="9" type="ordered locus">Mesil_1986</name>
</gene>
<keyword evidence="5 6" id="KW-0350">Heme biosynthesis</keyword>
<dbReference type="GO" id="GO:0006783">
    <property type="term" value="P:heme biosynthetic process"/>
    <property type="evidence" value="ECO:0007669"/>
    <property type="project" value="UniProtKB-UniRule"/>
</dbReference>
<evidence type="ECO:0000256" key="7">
    <source>
        <dbReference type="SAM" id="MobiDB-lite"/>
    </source>
</evidence>
<dbReference type="HOGENOM" id="CLU_009629_3_0_0"/>
<dbReference type="eggNOG" id="COG1232">
    <property type="taxonomic scope" value="Bacteria"/>
</dbReference>
<dbReference type="EC" id="1.3.3.15" evidence="6"/>
<dbReference type="UniPathway" id="UPA00252"/>
<dbReference type="NCBIfam" id="TIGR00562">
    <property type="entry name" value="proto_IX_ox"/>
    <property type="match status" value="1"/>
</dbReference>
<sequence length="463" mass="49686">MLARLAVIGGGAAGLAAAYYAERAGLEVSVLEASPRFGGKIFSLSGDGFVVEAGPDSFPATPGVLELARELNLTHNLLSPCPNPNPSYLLYKGKTLALPDVPPVQLPWSIGPLLSPAGRLRLAFERFVGQAADPDEGLEPFIRRRFGDEAWSILARPLSHAVYGANPADLSVRSAFSGLWEREQKSAAAQDPNDPKTPARPVSFPGGMGAWVKALLLHLEGKVLAGTGLEVVAISREGEAWQIFTLRGKLEAEAVIFATSAQRTARILRPIYPQATALLNQVPTLSVATVTLAFREEELPTLPGHEVILDGSYRAESFLWASKRWTGRAPEGFQLVRVNFAGEVARLGDIDLTRLAQAELERYAGDRKMPKPLASWPFRLGTVPVYQVGHGRRVAAIEDAIDRMPGVFTAGLGLKGLSLADSVREGWQAVQRALNYLALHPSQHPSTPSSTPPIAEAGHSPSS</sequence>
<reference evidence="9 10" key="1">
    <citation type="journal article" date="2010" name="Stand. Genomic Sci.">
        <title>Complete genome sequence of Meiothermus silvanus type strain (VI-R2).</title>
        <authorList>
            <person name="Sikorski J."/>
            <person name="Tindall B.J."/>
            <person name="Lowry S."/>
            <person name="Lucas S."/>
            <person name="Nolan M."/>
            <person name="Copeland A."/>
            <person name="Glavina Del Rio T."/>
            <person name="Tice H."/>
            <person name="Cheng J.F."/>
            <person name="Han C."/>
            <person name="Pitluck S."/>
            <person name="Liolios K."/>
            <person name="Ivanova N."/>
            <person name="Mavromatis K."/>
            <person name="Mikhailova N."/>
            <person name="Pati A."/>
            <person name="Goodwin L."/>
            <person name="Chen A."/>
            <person name="Palaniappan K."/>
            <person name="Land M."/>
            <person name="Hauser L."/>
            <person name="Chang Y.J."/>
            <person name="Jeffries C.D."/>
            <person name="Rohde M."/>
            <person name="Goker M."/>
            <person name="Woyke T."/>
            <person name="Bristow J."/>
            <person name="Eisen J.A."/>
            <person name="Markowitz V."/>
            <person name="Hugenholtz P."/>
            <person name="Kyrpides N.C."/>
            <person name="Klenk H.P."/>
            <person name="Lapidus A."/>
        </authorList>
    </citation>
    <scope>NUCLEOTIDE SEQUENCE [LARGE SCALE GENOMIC DNA]</scope>
    <source>
        <strain evidence="10">ATCC 700542 / DSM 9946 / VI-R2</strain>
    </source>
</reference>
<keyword evidence="4 6" id="KW-0560">Oxidoreductase</keyword>
<dbReference type="EMBL" id="CP002042">
    <property type="protein sequence ID" value="ADH63860.1"/>
    <property type="molecule type" value="Genomic_DNA"/>
</dbReference>
<dbReference type="KEGG" id="msv:Mesil_1986"/>
<evidence type="ECO:0000313" key="10">
    <source>
        <dbReference type="Proteomes" id="UP000001916"/>
    </source>
</evidence>
<feature type="region of interest" description="Disordered" evidence="7">
    <location>
        <begin position="441"/>
        <end position="463"/>
    </location>
</feature>
<dbReference type="GO" id="GO:0005737">
    <property type="term" value="C:cytoplasm"/>
    <property type="evidence" value="ECO:0007669"/>
    <property type="project" value="UniProtKB-SubCell"/>
</dbReference>
<dbReference type="SUPFAM" id="SSF51905">
    <property type="entry name" value="FAD/NAD(P)-binding domain"/>
    <property type="match status" value="1"/>
</dbReference>
<comment type="catalytic activity">
    <reaction evidence="6">
        <text>coproporphyrinogen III + 3 O2 = coproporphyrin III + 3 H2O2</text>
        <dbReference type="Rhea" id="RHEA:43436"/>
        <dbReference type="ChEBI" id="CHEBI:15379"/>
        <dbReference type="ChEBI" id="CHEBI:16240"/>
        <dbReference type="ChEBI" id="CHEBI:57309"/>
        <dbReference type="ChEBI" id="CHEBI:131725"/>
        <dbReference type="EC" id="1.3.3.15"/>
    </reaction>
</comment>
<name>D7BH07_ALLS1</name>
<dbReference type="STRING" id="526227.Mesil_1986"/>
<dbReference type="Pfam" id="PF01593">
    <property type="entry name" value="Amino_oxidase"/>
    <property type="match status" value="1"/>
</dbReference>
<evidence type="ECO:0000313" key="9">
    <source>
        <dbReference type="EMBL" id="ADH63860.1"/>
    </source>
</evidence>
<evidence type="ECO:0000256" key="5">
    <source>
        <dbReference type="ARBA" id="ARBA00023133"/>
    </source>
</evidence>
<evidence type="ECO:0000256" key="2">
    <source>
        <dbReference type="ARBA" id="ARBA00022630"/>
    </source>
</evidence>
<dbReference type="InterPro" id="IPR036188">
    <property type="entry name" value="FAD/NAD-bd_sf"/>
</dbReference>
<evidence type="ECO:0000256" key="1">
    <source>
        <dbReference type="ARBA" id="ARBA00001974"/>
    </source>
</evidence>
<keyword evidence="6" id="KW-0963">Cytoplasm</keyword>
<keyword evidence="10" id="KW-1185">Reference proteome</keyword>
<comment type="similarity">
    <text evidence="6">Belongs to the protoporphyrinogen/coproporphyrinogen oxidase family. Coproporphyrinogen III oxidase subfamily.</text>
</comment>
<feature type="compositionally biased region" description="Low complexity" evidence="7">
    <location>
        <begin position="441"/>
        <end position="453"/>
    </location>
</feature>
<evidence type="ECO:0000256" key="4">
    <source>
        <dbReference type="ARBA" id="ARBA00023002"/>
    </source>
</evidence>
<dbReference type="AlphaFoldDB" id="D7BH07"/>
<evidence type="ECO:0000256" key="6">
    <source>
        <dbReference type="RuleBase" id="RU364052"/>
    </source>
</evidence>
<protein>
    <recommendedName>
        <fullName evidence="6">Coproporphyrinogen III oxidase</fullName>
        <ecNumber evidence="6">1.3.3.15</ecNumber>
    </recommendedName>
</protein>
<comment type="pathway">
    <text evidence="6">Porphyrin-containing compound metabolism; protoheme biosynthesis.</text>
</comment>
<dbReference type="PANTHER" id="PTHR42923">
    <property type="entry name" value="PROTOPORPHYRINOGEN OXIDASE"/>
    <property type="match status" value="1"/>
</dbReference>
<evidence type="ECO:0000256" key="3">
    <source>
        <dbReference type="ARBA" id="ARBA00022827"/>
    </source>
</evidence>
<dbReference type="InterPro" id="IPR004572">
    <property type="entry name" value="Protoporphyrinogen_oxidase"/>
</dbReference>
<dbReference type="InterPro" id="IPR050464">
    <property type="entry name" value="Zeta_carotene_desat/Oxidored"/>
</dbReference>
<proteinExistence type="inferred from homology"/>
<dbReference type="Gene3D" id="3.90.660.20">
    <property type="entry name" value="Protoporphyrinogen oxidase, mitochondrial, domain 2"/>
    <property type="match status" value="1"/>
</dbReference>
<comment type="subcellular location">
    <subcellularLocation>
        <location evidence="6">Cytoplasm</location>
    </subcellularLocation>
</comment>
<dbReference type="Gene3D" id="1.10.3110.10">
    <property type="entry name" value="protoporphyrinogen ix oxidase, domain 3"/>
    <property type="match status" value="1"/>
</dbReference>
<keyword evidence="2 6" id="KW-0285">Flavoprotein</keyword>
<comment type="function">
    <text evidence="6">Involved in coproporphyrin-dependent heme b biosynthesis. Catalyzes the oxidation of coproporphyrinogen III to coproporphyrin III.</text>
</comment>